<dbReference type="Gene3D" id="3.40.50.300">
    <property type="entry name" value="P-loop containing nucleotide triphosphate hydrolases"/>
    <property type="match status" value="1"/>
</dbReference>
<dbReference type="Pfam" id="PF22740">
    <property type="entry name" value="PapZ_C"/>
    <property type="match status" value="1"/>
</dbReference>
<dbReference type="HOGENOM" id="CLU_059558_0_0_0"/>
<dbReference type="InterPro" id="IPR053930">
    <property type="entry name" value="RapZ-like_N"/>
</dbReference>
<evidence type="ECO:0000256" key="1">
    <source>
        <dbReference type="ARBA" id="ARBA00022741"/>
    </source>
</evidence>
<evidence type="ECO:0000313" key="7">
    <source>
        <dbReference type="EMBL" id="ADV67822.1"/>
    </source>
</evidence>
<dbReference type="PIRSF" id="PIRSF005052">
    <property type="entry name" value="P-loopkin"/>
    <property type="match status" value="1"/>
</dbReference>
<dbReference type="InterPro" id="IPR027417">
    <property type="entry name" value="P-loop_NTPase"/>
</dbReference>
<keyword evidence="8" id="KW-1185">Reference proteome</keyword>
<feature type="binding site" evidence="4">
    <location>
        <begin position="8"/>
        <end position="15"/>
    </location>
    <ligand>
        <name>ATP</name>
        <dbReference type="ChEBI" id="CHEBI:30616"/>
    </ligand>
</feature>
<dbReference type="HAMAP" id="MF_00636">
    <property type="entry name" value="RapZ_like"/>
    <property type="match status" value="1"/>
</dbReference>
<dbReference type="GO" id="GO:0005525">
    <property type="term" value="F:GTP binding"/>
    <property type="evidence" value="ECO:0007669"/>
    <property type="project" value="UniProtKB-UniRule"/>
</dbReference>
<dbReference type="Pfam" id="PF03668">
    <property type="entry name" value="RapZ-like_N"/>
    <property type="match status" value="1"/>
</dbReference>
<dbReference type="Proteomes" id="UP000008635">
    <property type="component" value="Chromosome"/>
</dbReference>
<dbReference type="GO" id="GO:0005524">
    <property type="term" value="F:ATP binding"/>
    <property type="evidence" value="ECO:0007669"/>
    <property type="project" value="UniProtKB-UniRule"/>
</dbReference>
<keyword evidence="1 4" id="KW-0547">Nucleotide-binding</keyword>
<dbReference type="AlphaFoldDB" id="E8U9T3"/>
<evidence type="ECO:0000256" key="4">
    <source>
        <dbReference type="HAMAP-Rule" id="MF_00636"/>
    </source>
</evidence>
<dbReference type="PANTHER" id="PTHR30448:SF0">
    <property type="entry name" value="RNASE ADAPTER PROTEIN RAPZ"/>
    <property type="match status" value="1"/>
</dbReference>
<dbReference type="PANTHER" id="PTHR30448">
    <property type="entry name" value="RNASE ADAPTER PROTEIN RAPZ"/>
    <property type="match status" value="1"/>
</dbReference>
<dbReference type="OrthoDB" id="9784461at2"/>
<proteinExistence type="inferred from homology"/>
<feature type="binding site" evidence="4">
    <location>
        <begin position="57"/>
        <end position="60"/>
    </location>
    <ligand>
        <name>GTP</name>
        <dbReference type="ChEBI" id="CHEBI:37565"/>
    </ligand>
</feature>
<dbReference type="NCBIfam" id="NF003828">
    <property type="entry name" value="PRK05416.1"/>
    <property type="match status" value="1"/>
</dbReference>
<dbReference type="STRING" id="709986.Deima_2182"/>
<keyword evidence="2 4" id="KW-0067">ATP-binding</keyword>
<sequence length="291" mass="32171">MQFTVLSGLSGAGKSTAMRALEDAGFFVTDNLPPELWVAMYDLSRASGAQRVAVVTDARTREFLPALEGSWQRLSRREGVRVVFLEATDEVLLRRYNLTRRAHPMGEHSLMADFDRERALLAPLRALADVVIDTTDLDARAFTDRLRGLFDLQSSFDLRLISFGFKHAPPRDADLVLDMRGLPNPHYDPVLRPKSGLDADVAAYVFNGPDSEAYYAHVQEFVRASADAARRGGRHSYSVAIGCTGGQHRSVAVAERLCRDLHDLGARVIAHRDVQRGEDDAAMPVAPREGV</sequence>
<dbReference type="eggNOG" id="COG1660">
    <property type="taxonomic scope" value="Bacteria"/>
</dbReference>
<reference evidence="7 8" key="1">
    <citation type="journal article" date="2011" name="Stand. Genomic Sci.">
        <title>Complete genome sequence of Deinococcus maricopensis type strain (LB-34).</title>
        <authorList>
            <person name="Pukall R."/>
            <person name="Zeytun A."/>
            <person name="Lucas S."/>
            <person name="Lapidus A."/>
            <person name="Hammon N."/>
            <person name="Deshpande S."/>
            <person name="Nolan M."/>
            <person name="Cheng J.F."/>
            <person name="Pitluck S."/>
            <person name="Liolios K."/>
            <person name="Pagani I."/>
            <person name="Mikhailova N."/>
            <person name="Ivanova N."/>
            <person name="Mavromatis K."/>
            <person name="Pati A."/>
            <person name="Tapia R."/>
            <person name="Han C."/>
            <person name="Goodwin L."/>
            <person name="Chen A."/>
            <person name="Palaniappan K."/>
            <person name="Land M."/>
            <person name="Hauser L."/>
            <person name="Chang Y.J."/>
            <person name="Jeffries C.D."/>
            <person name="Brambilla E.M."/>
            <person name="Rohde M."/>
            <person name="Goker M."/>
            <person name="Detter J.C."/>
            <person name="Woyke T."/>
            <person name="Bristow J."/>
            <person name="Eisen J.A."/>
            <person name="Markowitz V."/>
            <person name="Hugenholtz P."/>
            <person name="Kyrpides N.C."/>
            <person name="Klenk H.P."/>
        </authorList>
    </citation>
    <scope>NUCLEOTIDE SEQUENCE [LARGE SCALE GENOMIC DNA]</scope>
    <source>
        <strain evidence="8">DSM 21211 / LMG 22137 / NRRL B-23946 / LB-34</strain>
    </source>
</reference>
<accession>E8U9T3</accession>
<dbReference type="KEGG" id="dmr:Deima_2182"/>
<evidence type="ECO:0000259" key="5">
    <source>
        <dbReference type="Pfam" id="PF03668"/>
    </source>
</evidence>
<evidence type="ECO:0000256" key="2">
    <source>
        <dbReference type="ARBA" id="ARBA00022840"/>
    </source>
</evidence>
<keyword evidence="3 4" id="KW-0342">GTP-binding</keyword>
<dbReference type="InterPro" id="IPR005337">
    <property type="entry name" value="RapZ-like"/>
</dbReference>
<dbReference type="RefSeq" id="WP_013557327.1">
    <property type="nucleotide sequence ID" value="NC_014958.1"/>
</dbReference>
<evidence type="ECO:0000313" key="8">
    <source>
        <dbReference type="Proteomes" id="UP000008635"/>
    </source>
</evidence>
<gene>
    <name evidence="7" type="ordered locus">Deima_2182</name>
</gene>
<evidence type="ECO:0000259" key="6">
    <source>
        <dbReference type="Pfam" id="PF22740"/>
    </source>
</evidence>
<evidence type="ECO:0000256" key="3">
    <source>
        <dbReference type="ARBA" id="ARBA00023134"/>
    </source>
</evidence>
<feature type="domain" description="RapZ C-terminal" evidence="6">
    <location>
        <begin position="157"/>
        <end position="274"/>
    </location>
</feature>
<name>E8U9T3_DEIML</name>
<dbReference type="InterPro" id="IPR053931">
    <property type="entry name" value="RapZ_C"/>
</dbReference>
<organism evidence="7 8">
    <name type="scientific">Deinococcus maricopensis (strain DSM 21211 / LMG 22137 / NRRL B-23946 / LB-34)</name>
    <dbReference type="NCBI Taxonomy" id="709986"/>
    <lineage>
        <taxon>Bacteria</taxon>
        <taxon>Thermotogati</taxon>
        <taxon>Deinococcota</taxon>
        <taxon>Deinococci</taxon>
        <taxon>Deinococcales</taxon>
        <taxon>Deinococcaceae</taxon>
        <taxon>Deinococcus</taxon>
    </lineage>
</organism>
<dbReference type="SUPFAM" id="SSF52540">
    <property type="entry name" value="P-loop containing nucleoside triphosphate hydrolases"/>
    <property type="match status" value="1"/>
</dbReference>
<feature type="domain" description="RapZ-like N-terminal" evidence="5">
    <location>
        <begin position="1"/>
        <end position="150"/>
    </location>
</feature>
<reference evidence="8" key="2">
    <citation type="submission" date="2011-01" db="EMBL/GenBank/DDBJ databases">
        <title>The complete genome of Deinococcus maricopensis DSM 21211.</title>
        <authorList>
            <consortium name="US DOE Joint Genome Institute (JGI-PGF)"/>
            <person name="Lucas S."/>
            <person name="Copeland A."/>
            <person name="Lapidus A."/>
            <person name="Goodwin L."/>
            <person name="Pitluck S."/>
            <person name="Kyrpides N."/>
            <person name="Mavromatis K."/>
            <person name="Pagani I."/>
            <person name="Ivanova N."/>
            <person name="Ovchinnikova G."/>
            <person name="Zeytun A."/>
            <person name="Detter J.C."/>
            <person name="Han C."/>
            <person name="Land M."/>
            <person name="Hauser L."/>
            <person name="Markowitz V."/>
            <person name="Cheng J.-F."/>
            <person name="Hugenholtz P."/>
            <person name="Woyke T."/>
            <person name="Wu D."/>
            <person name="Pukall R."/>
            <person name="Gehrich-Schroeter G."/>
            <person name="Brambilla E."/>
            <person name="Klenk H.-P."/>
            <person name="Eisen J.A."/>
        </authorList>
    </citation>
    <scope>NUCLEOTIDE SEQUENCE [LARGE SCALE GENOMIC DNA]</scope>
    <source>
        <strain evidence="8">DSM 21211 / LMG 22137 / NRRL B-23946 / LB-34</strain>
    </source>
</reference>
<protein>
    <submittedName>
        <fullName evidence="7">UPF0042 nucleotide-binding protein yhbJ</fullName>
    </submittedName>
</protein>
<dbReference type="EMBL" id="CP002454">
    <property type="protein sequence ID" value="ADV67822.1"/>
    <property type="molecule type" value="Genomic_DNA"/>
</dbReference>